<keyword evidence="3" id="KW-1185">Reference proteome</keyword>
<dbReference type="SUPFAM" id="SSF51695">
    <property type="entry name" value="PLC-like phosphodiesterases"/>
    <property type="match status" value="1"/>
</dbReference>
<accession>A0A7K1UDM5</accession>
<dbReference type="GO" id="GO:0008081">
    <property type="term" value="F:phosphoric diester hydrolase activity"/>
    <property type="evidence" value="ECO:0007669"/>
    <property type="project" value="InterPro"/>
</dbReference>
<dbReference type="CDD" id="cd08589">
    <property type="entry name" value="PI-PLCc_SaPLC1_like"/>
    <property type="match status" value="1"/>
</dbReference>
<dbReference type="EMBL" id="WRXN01000025">
    <property type="protein sequence ID" value="MVT12433.1"/>
    <property type="molecule type" value="Genomic_DNA"/>
</dbReference>
<dbReference type="InterPro" id="IPR032075">
    <property type="entry name" value="PI-PLC-C1"/>
</dbReference>
<feature type="signal peptide" evidence="1">
    <location>
        <begin position="1"/>
        <end position="16"/>
    </location>
</feature>
<dbReference type="Gene3D" id="3.20.20.190">
    <property type="entry name" value="Phosphatidylinositol (PI) phosphodiesterase"/>
    <property type="match status" value="1"/>
</dbReference>
<keyword evidence="1" id="KW-0732">Signal</keyword>
<evidence type="ECO:0000313" key="3">
    <source>
        <dbReference type="Proteomes" id="UP000461730"/>
    </source>
</evidence>
<evidence type="ECO:0008006" key="4">
    <source>
        <dbReference type="Google" id="ProtNLM"/>
    </source>
</evidence>
<proteinExistence type="predicted"/>
<dbReference type="Proteomes" id="UP000461730">
    <property type="component" value="Unassembled WGS sequence"/>
</dbReference>
<dbReference type="Pfam" id="PF16670">
    <property type="entry name" value="PI-PLC-C1"/>
    <property type="match status" value="1"/>
</dbReference>
<dbReference type="RefSeq" id="WP_157309847.1">
    <property type="nucleotide sequence ID" value="NZ_WRXN01000025.1"/>
</dbReference>
<name>A0A7K1UDM5_9BACT</name>
<evidence type="ECO:0000313" key="2">
    <source>
        <dbReference type="EMBL" id="MVT12433.1"/>
    </source>
</evidence>
<dbReference type="AlphaFoldDB" id="A0A7K1UDM5"/>
<feature type="chain" id="PRO_5029913517" description="Calcium-dependent phosphoinositide phospholipase C" evidence="1">
    <location>
        <begin position="17"/>
        <end position="355"/>
    </location>
</feature>
<organism evidence="2 3">
    <name type="scientific">Chitinophaga tropicalis</name>
    <dbReference type="NCBI Taxonomy" id="2683588"/>
    <lineage>
        <taxon>Bacteria</taxon>
        <taxon>Pseudomonadati</taxon>
        <taxon>Bacteroidota</taxon>
        <taxon>Chitinophagia</taxon>
        <taxon>Chitinophagales</taxon>
        <taxon>Chitinophagaceae</taxon>
        <taxon>Chitinophaga</taxon>
    </lineage>
</organism>
<dbReference type="InterPro" id="IPR017946">
    <property type="entry name" value="PLC-like_Pdiesterase_TIM-brl"/>
</dbReference>
<protein>
    <recommendedName>
        <fullName evidence="4">Calcium-dependent phosphoinositide phospholipase C</fullName>
    </recommendedName>
</protein>
<gene>
    <name evidence="2" type="ORF">GO493_29540</name>
</gene>
<comment type="caution">
    <text evidence="2">The sequence shown here is derived from an EMBL/GenBank/DDBJ whole genome shotgun (WGS) entry which is preliminary data.</text>
</comment>
<sequence length="355" mass="39586">MKILMAALLLTTVAFGAGPGPEDNTPINRIQVIGSHNSYKQAIDPALLDMLKKRNPQAAESLEYCHIGLSEQLSLGLRGLEIDVYADSKGGKYAHPHGLELEGKNQEAPYGANGVMTEPGFKVFHIPDLDFRSHCLTFKQGLEELKQWSDQHKDHSPIFITMNAKDEAIKDTGFTVPEKFTAATFDSLDKVITTVLGREKIITPDDIRGKYPTLENAVLTNGWPALKVSRGKFIFILDEKEEKTAMYCKGHLSLKGRALFVNVPAGNPEAAFMIINDPVKDQEKIREMVQKGYMVRTRADADTREARANDKSHFDAACQSGAQIITTDYYQKSTFFKSDYVISFMDGGYVRLSER</sequence>
<dbReference type="GO" id="GO:0006629">
    <property type="term" value="P:lipid metabolic process"/>
    <property type="evidence" value="ECO:0007669"/>
    <property type="project" value="InterPro"/>
</dbReference>
<reference evidence="2 3" key="1">
    <citation type="submission" date="2019-12" db="EMBL/GenBank/DDBJ databases">
        <title>Chitinophaga sp. strain ysch24 (GDMCC 1.1355), whole genome shotgun sequence.</title>
        <authorList>
            <person name="Zhang X."/>
        </authorList>
    </citation>
    <scope>NUCLEOTIDE SEQUENCE [LARGE SCALE GENOMIC DNA]</scope>
    <source>
        <strain evidence="3">ysch24</strain>
    </source>
</reference>
<evidence type="ECO:0000256" key="1">
    <source>
        <dbReference type="SAM" id="SignalP"/>
    </source>
</evidence>